<reference evidence="2" key="1">
    <citation type="submission" date="2016-06" db="EMBL/GenBank/DDBJ databases">
        <authorList>
            <person name="Berg J.A."/>
            <person name="Smith H.G."/>
            <person name="Hyde J.R."/>
            <person name="Merrill B.D."/>
            <person name="Sharma R."/>
            <person name="Breakwell D.P."/>
            <person name="Hope S."/>
            <person name="Grose J.H."/>
        </authorList>
    </citation>
    <scope>NUCLEOTIDE SEQUENCE [LARGE SCALE GENOMIC DNA]</scope>
</reference>
<evidence type="ECO:0000313" key="2">
    <source>
        <dbReference type="Proteomes" id="UP000229939"/>
    </source>
</evidence>
<keyword evidence="2" id="KW-1185">Reference proteome</keyword>
<accession>A0A1B2IEL5</accession>
<dbReference type="Proteomes" id="UP000229939">
    <property type="component" value="Segment"/>
</dbReference>
<organism evidence="1 2">
    <name type="scientific">Erwinia phage Machina</name>
    <dbReference type="NCBI Taxonomy" id="1883375"/>
    <lineage>
        <taxon>Viruses</taxon>
        <taxon>Duplodnaviria</taxon>
        <taxon>Heunggongvirae</taxon>
        <taxon>Uroviricota</taxon>
        <taxon>Caudoviricetes</taxon>
        <taxon>Chimalliviridae</taxon>
        <taxon>Machinavirus</taxon>
        <taxon>Machinavirus machina</taxon>
    </lineage>
</organism>
<evidence type="ECO:0000313" key="1">
    <source>
        <dbReference type="EMBL" id="ANZ49721.1"/>
    </source>
</evidence>
<proteinExistence type="predicted"/>
<sequence>MNNFVNHLQAQKKRTEQFNQRVADVQRAPAPRTRLKGLGGDILFTKR</sequence>
<gene>
    <name evidence="1" type="ORF">MACHINA_83</name>
</gene>
<protein>
    <submittedName>
        <fullName evidence="1">Uncharacterized protein</fullName>
    </submittedName>
</protein>
<name>A0A1B2IEL5_9CAUD</name>
<dbReference type="EMBL" id="KX397370">
    <property type="protein sequence ID" value="ANZ49721.1"/>
    <property type="molecule type" value="Genomic_DNA"/>
</dbReference>